<proteinExistence type="predicted"/>
<keyword evidence="2" id="KW-1185">Reference proteome</keyword>
<evidence type="ECO:0000313" key="2">
    <source>
        <dbReference type="Proteomes" id="UP001300261"/>
    </source>
</evidence>
<dbReference type="SUPFAM" id="SSF53822">
    <property type="entry name" value="Periplasmic binding protein-like I"/>
    <property type="match status" value="1"/>
</dbReference>
<sequence>MSEPEDVGPPLNAEVIGGGETTLALVLPFAGSDALTAKHIRNGALLAREMLSDNKLALAVENGANPDYEALKNPALVALYAPDGKLSETPPQRSVTITIGEAPLREGGLSLVASDMDSLIAGLRYAAPSGAPVAVLAPESQSDASLERMAKAIGGTVQVVTYKSSESAGDLIELLKGAEDVAAVGFVESDRKIAEVAAALKSRKSAPLVVGHTGWGTALVGDPKLEGAVLARPGTSGHAVVSERYSEKFGSAPTEMSLYGFDIVAVASGLVRQHGSKAITRKRLTNSTGFKGATGTFRFREDGTVERLYEINKIVGGKLKVIQSAPSGF</sequence>
<name>A0ABT3R4J2_9HYPH</name>
<dbReference type="Gene3D" id="3.40.50.2300">
    <property type="match status" value="1"/>
</dbReference>
<dbReference type="RefSeq" id="WP_265963823.1">
    <property type="nucleotide sequence ID" value="NZ_JAPEVI010000003.1"/>
</dbReference>
<accession>A0ABT3R4J2</accession>
<organism evidence="1 2">
    <name type="scientific">Roseibium salinum</name>
    <dbReference type="NCBI Taxonomy" id="1604349"/>
    <lineage>
        <taxon>Bacteria</taxon>
        <taxon>Pseudomonadati</taxon>
        <taxon>Pseudomonadota</taxon>
        <taxon>Alphaproteobacteria</taxon>
        <taxon>Hyphomicrobiales</taxon>
        <taxon>Stappiaceae</taxon>
        <taxon>Roseibium</taxon>
    </lineage>
</organism>
<protein>
    <recommendedName>
        <fullName evidence="3">ABC transporter substrate-binding protein</fullName>
    </recommendedName>
</protein>
<dbReference type="EMBL" id="JAPEVI010000003">
    <property type="protein sequence ID" value="MCX2724079.1"/>
    <property type="molecule type" value="Genomic_DNA"/>
</dbReference>
<evidence type="ECO:0008006" key="3">
    <source>
        <dbReference type="Google" id="ProtNLM"/>
    </source>
</evidence>
<comment type="caution">
    <text evidence="1">The sequence shown here is derived from an EMBL/GenBank/DDBJ whole genome shotgun (WGS) entry which is preliminary data.</text>
</comment>
<dbReference type="Proteomes" id="UP001300261">
    <property type="component" value="Unassembled WGS sequence"/>
</dbReference>
<dbReference type="InterPro" id="IPR028082">
    <property type="entry name" value="Peripla_BP_I"/>
</dbReference>
<reference evidence="1 2" key="1">
    <citation type="journal article" date="2016" name="Int. J. Syst. Evol. Microbiol.">
        <title>Labrenzia salina sp. nov., isolated from the rhizosphere of the halophyte Arthrocnemum macrostachyum.</title>
        <authorList>
            <person name="Camacho M."/>
            <person name="Redondo-Gomez S."/>
            <person name="Rodriguez-Llorente I."/>
            <person name="Rohde M."/>
            <person name="Sproer C."/>
            <person name="Schumann P."/>
            <person name="Klenk H.P."/>
            <person name="Montero-Calasanz M.D.C."/>
        </authorList>
    </citation>
    <scope>NUCLEOTIDE SEQUENCE [LARGE SCALE GENOMIC DNA]</scope>
    <source>
        <strain evidence="1 2">DSM 29163</strain>
    </source>
</reference>
<gene>
    <name evidence="1" type="ORF">ON753_17140</name>
</gene>
<evidence type="ECO:0000313" key="1">
    <source>
        <dbReference type="EMBL" id="MCX2724079.1"/>
    </source>
</evidence>